<dbReference type="GO" id="GO:0006302">
    <property type="term" value="P:double-strand break repair"/>
    <property type="evidence" value="ECO:0007669"/>
    <property type="project" value="TreeGrafter"/>
</dbReference>
<evidence type="ECO:0000256" key="3">
    <source>
        <dbReference type="ARBA" id="ARBA00023125"/>
    </source>
</evidence>
<dbReference type="GO" id="GO:0006310">
    <property type="term" value="P:DNA recombination"/>
    <property type="evidence" value="ECO:0007669"/>
    <property type="project" value="TreeGrafter"/>
</dbReference>
<organism evidence="6 7">
    <name type="scientific">Candidatus Magasanikbacteria bacterium CG11_big_fil_rev_8_21_14_0_20_39_34</name>
    <dbReference type="NCBI Taxonomy" id="1974653"/>
    <lineage>
        <taxon>Bacteria</taxon>
        <taxon>Candidatus Magasanikiibacteriota</taxon>
    </lineage>
</organism>
<dbReference type="AlphaFoldDB" id="A0A2H0N7R3"/>
<accession>A0A2H0N7R3</accession>
<dbReference type="GO" id="GO:0003677">
    <property type="term" value="F:DNA binding"/>
    <property type="evidence" value="ECO:0007669"/>
    <property type="project" value="UniProtKB-KW"/>
</dbReference>
<evidence type="ECO:0000259" key="5">
    <source>
        <dbReference type="Pfam" id="PF18319"/>
    </source>
</evidence>
<evidence type="ECO:0000256" key="1">
    <source>
        <dbReference type="ARBA" id="ARBA00022741"/>
    </source>
</evidence>
<dbReference type="Pfam" id="PF18319">
    <property type="entry name" value="Zn_ribbon_PriA"/>
    <property type="match status" value="1"/>
</dbReference>
<feature type="domain" description="PriA DNA helicase Cys-rich region (CRR)" evidence="5">
    <location>
        <begin position="354"/>
        <end position="379"/>
    </location>
</feature>
<proteinExistence type="predicted"/>
<sequence length="625" mass="73012">MLVEILPLRQVPRALDQLTYRVPKELLDTISVGQIVKVPFRKSFISGLVLSLHSTDTIHLQNIKDVDSIICALPLLNQEYVLKLQEVAKMYSTSAGDLVKKCLPPLQVRKLKSLKSFHLPQYKTQKGKKKIQYHYYSTQQEHANFLKKASKGKTLIIIPETFYKNTLLSIFQNQKNIPIIFDSSDTTKQLYENWFALHSNESNIIIGLRNAVFLPLYLFDTIIVDYEHEQNHKHWDQKPRFHVKDVLDILSPTLKANIHYASFCPSVSSYHSLYNDIFSFEKKLSKTTLLFSKQKSFPCIIDMKDEKRGKNFSFFSEYVQNLIFETEENLFFYLNRKGFARSVGCSHCDNIESCAKCHLPLTYFKDEKVLRCNYCQYTESFSSTCKKCKSSLVELQGVGIEMVESELKRALPDIKKNIIRIDSNTSEIPSFSDSRNIVVGTARALGVIDFKKFDKIIILDLDRQMLIPEYMATENMWSTLCFFEFFSQSMSKIIIQTHNTQHFLLKSLQEKDRFYRTELLLRKETLYPPYIALSRYFYGGRSPELAYQEAKRVYDTLKRTLTETRKSVTIIGPIEMQPRYFRNQYWYCIIAKMTKEAWENDLPWLNAHFPPSWKVDPNPISLLSP</sequence>
<keyword evidence="1" id="KW-0547">Nucleotide-binding</keyword>
<dbReference type="InterPro" id="IPR027417">
    <property type="entry name" value="P-loop_NTPase"/>
</dbReference>
<dbReference type="InterPro" id="IPR042115">
    <property type="entry name" value="PriA_3primeBD_sf"/>
</dbReference>
<dbReference type="GO" id="GO:0005524">
    <property type="term" value="F:ATP binding"/>
    <property type="evidence" value="ECO:0007669"/>
    <property type="project" value="UniProtKB-KW"/>
</dbReference>
<dbReference type="PANTHER" id="PTHR30580">
    <property type="entry name" value="PRIMOSOMAL PROTEIN N"/>
    <property type="match status" value="1"/>
</dbReference>
<dbReference type="Gene3D" id="3.40.50.300">
    <property type="entry name" value="P-loop containing nucleotide triphosphate hydrolases"/>
    <property type="match status" value="1"/>
</dbReference>
<evidence type="ECO:0000313" key="6">
    <source>
        <dbReference type="EMBL" id="PIR04156.1"/>
    </source>
</evidence>
<evidence type="ECO:0000256" key="2">
    <source>
        <dbReference type="ARBA" id="ARBA00022840"/>
    </source>
</evidence>
<keyword evidence="3" id="KW-0238">DNA-binding</keyword>
<evidence type="ECO:0000313" key="7">
    <source>
        <dbReference type="Proteomes" id="UP000229600"/>
    </source>
</evidence>
<dbReference type="PANTHER" id="PTHR30580:SF0">
    <property type="entry name" value="PRIMOSOMAL PROTEIN N"/>
    <property type="match status" value="1"/>
</dbReference>
<dbReference type="GO" id="GO:0006270">
    <property type="term" value="P:DNA replication initiation"/>
    <property type="evidence" value="ECO:0007669"/>
    <property type="project" value="TreeGrafter"/>
</dbReference>
<reference evidence="6 7" key="1">
    <citation type="submission" date="2017-09" db="EMBL/GenBank/DDBJ databases">
        <title>Depth-based differentiation of microbial function through sediment-hosted aquifers and enrichment of novel symbionts in the deep terrestrial subsurface.</title>
        <authorList>
            <person name="Probst A.J."/>
            <person name="Ladd B."/>
            <person name="Jarett J.K."/>
            <person name="Geller-Mcgrath D.E."/>
            <person name="Sieber C.M."/>
            <person name="Emerson J.B."/>
            <person name="Anantharaman K."/>
            <person name="Thomas B.C."/>
            <person name="Malmstrom R."/>
            <person name="Stieglmeier M."/>
            <person name="Klingl A."/>
            <person name="Woyke T."/>
            <person name="Ryan C.M."/>
            <person name="Banfield J.F."/>
        </authorList>
    </citation>
    <scope>NUCLEOTIDE SEQUENCE [LARGE SCALE GENOMIC DNA]</scope>
    <source>
        <strain evidence="6">CG11_big_fil_rev_8_21_14_0_20_39_34</strain>
    </source>
</reference>
<name>A0A2H0N7R3_9BACT</name>
<dbReference type="EMBL" id="PCWN01000007">
    <property type="protein sequence ID" value="PIR04156.1"/>
    <property type="molecule type" value="Genomic_DNA"/>
</dbReference>
<comment type="caution">
    <text evidence="6">The sequence shown here is derived from an EMBL/GenBank/DDBJ whole genome shotgun (WGS) entry which is preliminary data.</text>
</comment>
<gene>
    <name evidence="6" type="ORF">COV59_03150</name>
</gene>
<dbReference type="GO" id="GO:0043138">
    <property type="term" value="F:3'-5' DNA helicase activity"/>
    <property type="evidence" value="ECO:0007669"/>
    <property type="project" value="TreeGrafter"/>
</dbReference>
<dbReference type="InterPro" id="IPR041222">
    <property type="entry name" value="PriA_3primeBD"/>
</dbReference>
<keyword evidence="2" id="KW-0067">ATP-binding</keyword>
<protein>
    <recommendedName>
        <fullName evidence="8">Primosomal protein N</fullName>
    </recommendedName>
</protein>
<evidence type="ECO:0000259" key="4">
    <source>
        <dbReference type="Pfam" id="PF17764"/>
    </source>
</evidence>
<evidence type="ECO:0008006" key="8">
    <source>
        <dbReference type="Google" id="ProtNLM"/>
    </source>
</evidence>
<dbReference type="Gene3D" id="3.40.1440.60">
    <property type="entry name" value="PriA, 3(prime) DNA-binding domain"/>
    <property type="match status" value="1"/>
</dbReference>
<dbReference type="Pfam" id="PF17764">
    <property type="entry name" value="PriA_3primeBD"/>
    <property type="match status" value="1"/>
</dbReference>
<feature type="domain" description="Primosomal protein N' 3' DNA-binding" evidence="4">
    <location>
        <begin position="16"/>
        <end position="104"/>
    </location>
</feature>
<dbReference type="Proteomes" id="UP000229600">
    <property type="component" value="Unassembled WGS sequence"/>
</dbReference>
<dbReference type="InterPro" id="IPR040498">
    <property type="entry name" value="PriA_CRR"/>
</dbReference>